<dbReference type="Proteomes" id="UP000295832">
    <property type="component" value="Unassembled WGS sequence"/>
</dbReference>
<proteinExistence type="predicted"/>
<evidence type="ECO:0000313" key="3">
    <source>
        <dbReference type="EMBL" id="TDX53303.1"/>
    </source>
</evidence>
<dbReference type="RefSeq" id="WP_134114999.1">
    <property type="nucleotide sequence ID" value="NZ_SOEG01000003.1"/>
</dbReference>
<dbReference type="InterPro" id="IPR011642">
    <property type="entry name" value="Gate_dom"/>
</dbReference>
<reference evidence="3 4" key="1">
    <citation type="submission" date="2019-03" db="EMBL/GenBank/DDBJ databases">
        <title>Subsurface microbial communities from deep shales in Ohio and West Virginia, USA.</title>
        <authorList>
            <person name="Wrighton K."/>
        </authorList>
    </citation>
    <scope>NUCLEOTIDE SEQUENCE [LARGE SCALE GENOMIC DNA]</scope>
    <source>
        <strain evidence="3 4">MSL 6dP</strain>
    </source>
</reference>
<protein>
    <submittedName>
        <fullName evidence="3">Spore maturation protein A</fullName>
    </submittedName>
</protein>
<accession>A0A4R8HAH7</accession>
<feature type="transmembrane region" description="Helical" evidence="1">
    <location>
        <begin position="165"/>
        <end position="188"/>
    </location>
</feature>
<name>A0A4R8HAH7_9FIRM</name>
<gene>
    <name evidence="3" type="ORF">C7959_103156</name>
</gene>
<sequence length="197" mass="21094">MLNIIWFIMIITGIITAAINGRMEEVSIAILQSAEDSVMIVIKLIGPMALWLGLMKLAEEADLTKLLSRMFRPMARVLFPNIPEGHPALAAIMMNLSANFLGLGNSATPLGIKAMQELQSLNKNKIIASNAMCTFLVINTSSVTLIPTTVLALRIGAASSSPTSIIGTTIFATACSTVVGVSVNKILIKLSEMSRYD</sequence>
<evidence type="ECO:0000259" key="2">
    <source>
        <dbReference type="Pfam" id="PF07670"/>
    </source>
</evidence>
<dbReference type="EMBL" id="SOEG01000003">
    <property type="protein sequence ID" value="TDX53303.1"/>
    <property type="molecule type" value="Genomic_DNA"/>
</dbReference>
<comment type="caution">
    <text evidence="3">The sequence shown here is derived from an EMBL/GenBank/DDBJ whole genome shotgun (WGS) entry which is preliminary data.</text>
</comment>
<keyword evidence="1" id="KW-0472">Membrane</keyword>
<dbReference type="Pfam" id="PF07670">
    <property type="entry name" value="Gate"/>
    <property type="match status" value="1"/>
</dbReference>
<evidence type="ECO:0000313" key="4">
    <source>
        <dbReference type="Proteomes" id="UP000295832"/>
    </source>
</evidence>
<keyword evidence="1" id="KW-1133">Transmembrane helix</keyword>
<dbReference type="AlphaFoldDB" id="A0A4R8HAH7"/>
<dbReference type="STRING" id="926561.GCA_000379025_01822"/>
<keyword evidence="4" id="KW-1185">Reference proteome</keyword>
<feature type="transmembrane region" description="Helical" evidence="1">
    <location>
        <begin position="6"/>
        <end position="23"/>
    </location>
</feature>
<evidence type="ECO:0000256" key="1">
    <source>
        <dbReference type="SAM" id="Phobius"/>
    </source>
</evidence>
<keyword evidence="1" id="KW-0812">Transmembrane</keyword>
<feature type="domain" description="Nucleoside transporter/FeoB GTPase Gate" evidence="2">
    <location>
        <begin position="41"/>
        <end position="151"/>
    </location>
</feature>
<feature type="transmembrane region" description="Helical" evidence="1">
    <location>
        <begin position="133"/>
        <end position="153"/>
    </location>
</feature>
<organism evidence="3 4">
    <name type="scientific">Orenia marismortui</name>
    <dbReference type="NCBI Taxonomy" id="46469"/>
    <lineage>
        <taxon>Bacteria</taxon>
        <taxon>Bacillati</taxon>
        <taxon>Bacillota</taxon>
        <taxon>Clostridia</taxon>
        <taxon>Halanaerobiales</taxon>
        <taxon>Halobacteroidaceae</taxon>
        <taxon>Orenia</taxon>
    </lineage>
</organism>